<protein>
    <submittedName>
        <fullName evidence="2">Hemin uptake protein HemP</fullName>
    </submittedName>
</protein>
<dbReference type="Pfam" id="PF10636">
    <property type="entry name" value="hemP"/>
    <property type="match status" value="1"/>
</dbReference>
<dbReference type="Gene3D" id="2.10.70.10">
    <property type="entry name" value="Complement Module, domain 1"/>
    <property type="match status" value="1"/>
</dbReference>
<name>A0A323V0H9_9RHOO</name>
<accession>A0A323V0H9</accession>
<sequence length="67" mass="7352">METNHTGSTLPEQEMAQQLHEASRPTRSTTSISSEQLLAGQKSVTIDHEGISYVLRSTRAGKLILTK</sequence>
<dbReference type="InterPro" id="IPR019600">
    <property type="entry name" value="Hemin_uptake_protein_HemP"/>
</dbReference>
<dbReference type="RefSeq" id="WP_110522650.1">
    <property type="nucleotide sequence ID" value="NZ_WTVI01000007.1"/>
</dbReference>
<dbReference type="Proteomes" id="UP000248259">
    <property type="component" value="Unassembled WGS sequence"/>
</dbReference>
<feature type="compositionally biased region" description="Low complexity" evidence="1">
    <location>
        <begin position="25"/>
        <end position="34"/>
    </location>
</feature>
<feature type="compositionally biased region" description="Polar residues" evidence="1">
    <location>
        <begin position="1"/>
        <end position="11"/>
    </location>
</feature>
<feature type="region of interest" description="Disordered" evidence="1">
    <location>
        <begin position="1"/>
        <end position="35"/>
    </location>
</feature>
<dbReference type="AlphaFoldDB" id="A0A323V0H9"/>
<gene>
    <name evidence="2" type="ORF">DNK49_02140</name>
</gene>
<evidence type="ECO:0000313" key="2">
    <source>
        <dbReference type="EMBL" id="PZA18349.1"/>
    </source>
</evidence>
<proteinExistence type="predicted"/>
<dbReference type="EMBL" id="QKOE01000001">
    <property type="protein sequence ID" value="PZA18349.1"/>
    <property type="molecule type" value="Genomic_DNA"/>
</dbReference>
<evidence type="ECO:0000313" key="3">
    <source>
        <dbReference type="Proteomes" id="UP000248259"/>
    </source>
</evidence>
<comment type="caution">
    <text evidence="2">The sequence shown here is derived from an EMBL/GenBank/DDBJ whole genome shotgun (WGS) entry which is preliminary data.</text>
</comment>
<reference evidence="2 3" key="1">
    <citation type="submission" date="2018-06" db="EMBL/GenBank/DDBJ databases">
        <title>Azoarcus communis strain SWub3 genome.</title>
        <authorList>
            <person name="Zorraquino Salvo V."/>
            <person name="Toubiana D."/>
            <person name="Blumwald E."/>
        </authorList>
    </citation>
    <scope>NUCLEOTIDE SEQUENCE [LARGE SCALE GENOMIC DNA]</scope>
    <source>
        <strain evidence="2 3">SWub3</strain>
    </source>
</reference>
<keyword evidence="3" id="KW-1185">Reference proteome</keyword>
<organism evidence="2 3">
    <name type="scientific">Parazoarcus communis SWub3 = DSM 12120</name>
    <dbReference type="NCBI Taxonomy" id="1121029"/>
    <lineage>
        <taxon>Bacteria</taxon>
        <taxon>Pseudomonadati</taxon>
        <taxon>Pseudomonadota</taxon>
        <taxon>Betaproteobacteria</taxon>
        <taxon>Rhodocyclales</taxon>
        <taxon>Zoogloeaceae</taxon>
        <taxon>Parazoarcus</taxon>
    </lineage>
</organism>
<evidence type="ECO:0000256" key="1">
    <source>
        <dbReference type="SAM" id="MobiDB-lite"/>
    </source>
</evidence>
<dbReference type="OrthoDB" id="5348353at2"/>